<comment type="caution">
    <text evidence="4">The sequence shown here is derived from an EMBL/GenBank/DDBJ whole genome shotgun (WGS) entry which is preliminary data.</text>
</comment>
<dbReference type="Gene3D" id="1.25.40.10">
    <property type="entry name" value="Tetratricopeptide repeat domain"/>
    <property type="match status" value="1"/>
</dbReference>
<organism evidence="4 5">
    <name type="scientific">Prorocentrum cordatum</name>
    <dbReference type="NCBI Taxonomy" id="2364126"/>
    <lineage>
        <taxon>Eukaryota</taxon>
        <taxon>Sar</taxon>
        <taxon>Alveolata</taxon>
        <taxon>Dinophyceae</taxon>
        <taxon>Prorocentrales</taxon>
        <taxon>Prorocentraceae</taxon>
        <taxon>Prorocentrum</taxon>
    </lineage>
</organism>
<dbReference type="SUPFAM" id="SSF49764">
    <property type="entry name" value="HSP20-like chaperones"/>
    <property type="match status" value="1"/>
</dbReference>
<feature type="compositionally biased region" description="Basic and acidic residues" evidence="3">
    <location>
        <begin position="293"/>
        <end position="302"/>
    </location>
</feature>
<sequence length="676" mass="74021">MIEHLKSVSDAPGLFLIVRLSMGSSTEIDYAEHPNLGPLVATCADIMKACVRVVREAGGSKQVCPSAPVGFDVLYASAIYDLGARALEHGYADIGTPLFNIVFRRLTRGQTDALFLEHFFLRRGRDGFQASPRPASASLSSSQTSRLYRVEGKGLDGYRDAAGRLALGVRALADRVRGGGDADVAMEEGEPKDARVRARIGDERDAQFPGPPLDMTSDAFAAISPPACALLIPGGIASESPGDQVGKETLDAIWGGVAGGDAARDAAPDQLAALAEPPPREPSPDRSGWTAEDYARESKSKGDAAFKKGDWRDATIFYTRAIDRTPNDEKLYSNRSASLLKQRKFDRALEDARRCASLSANWPKAYFRQGQALRGLLQFDDAVLAFREGKFRDAANPDWDKELEKTEQERQRWEEKTRAERRQKREADMTTELNEEGPPPPRSARPSCRWRTRPCGSARAGKRRLSSRCRAPSWRSSARTRRPAGTREGRPDGRGRRGEPDMTVPYRVVREDGTAHTGASTTRAGASIRGMVAMAAEMAPSDQPWVELRHPEGGLLRWSQGCALLRLKVILPETVSSASELSVEVKTGSLRVGIRGSADPIVEGRFDGKVEPEGENFAWYVDADERPPVLEMCLDKALSELYAKSSYTEVLWLRLFDDDALLGAGLFDADLTDLPA</sequence>
<evidence type="ECO:0000256" key="2">
    <source>
        <dbReference type="ARBA" id="ARBA00022803"/>
    </source>
</evidence>
<gene>
    <name evidence="4" type="ORF">PCOR1329_LOCUS20324</name>
</gene>
<dbReference type="SMART" id="SM00028">
    <property type="entry name" value="TPR"/>
    <property type="match status" value="3"/>
</dbReference>
<evidence type="ECO:0000313" key="4">
    <source>
        <dbReference type="EMBL" id="CAK0817864.1"/>
    </source>
</evidence>
<reference evidence="4" key="1">
    <citation type="submission" date="2023-10" db="EMBL/GenBank/DDBJ databases">
        <authorList>
            <person name="Chen Y."/>
            <person name="Shah S."/>
            <person name="Dougan E. K."/>
            <person name="Thang M."/>
            <person name="Chan C."/>
        </authorList>
    </citation>
    <scope>NUCLEOTIDE SEQUENCE [LARGE SCALE GENOMIC DNA]</scope>
</reference>
<keyword evidence="5" id="KW-1185">Reference proteome</keyword>
<feature type="non-terminal residue" evidence="4">
    <location>
        <position position="676"/>
    </location>
</feature>
<dbReference type="InterPro" id="IPR008978">
    <property type="entry name" value="HSP20-like_chaperone"/>
</dbReference>
<keyword evidence="2" id="KW-0802">TPR repeat</keyword>
<protein>
    <submittedName>
        <fullName evidence="4">Uncharacterized protein</fullName>
    </submittedName>
</protein>
<proteinExistence type="predicted"/>
<dbReference type="PANTHER" id="PTHR22904:SF523">
    <property type="entry name" value="STRESS-INDUCED-PHOSPHOPROTEIN 1"/>
    <property type="match status" value="1"/>
</dbReference>
<feature type="region of interest" description="Disordered" evidence="3">
    <location>
        <begin position="274"/>
        <end position="302"/>
    </location>
</feature>
<name>A0ABN9RIW6_9DINO</name>
<evidence type="ECO:0000256" key="1">
    <source>
        <dbReference type="ARBA" id="ARBA00022737"/>
    </source>
</evidence>
<dbReference type="PANTHER" id="PTHR22904">
    <property type="entry name" value="TPR REPEAT CONTAINING PROTEIN"/>
    <property type="match status" value="1"/>
</dbReference>
<dbReference type="InterPro" id="IPR019734">
    <property type="entry name" value="TPR_rpt"/>
</dbReference>
<feature type="region of interest" description="Disordered" evidence="3">
    <location>
        <begin position="397"/>
        <end position="503"/>
    </location>
</feature>
<feature type="compositionally biased region" description="Basic and acidic residues" evidence="3">
    <location>
        <begin position="485"/>
        <end position="500"/>
    </location>
</feature>
<dbReference type="EMBL" id="CAUYUJ010006580">
    <property type="protein sequence ID" value="CAK0817864.1"/>
    <property type="molecule type" value="Genomic_DNA"/>
</dbReference>
<dbReference type="InterPro" id="IPR011990">
    <property type="entry name" value="TPR-like_helical_dom_sf"/>
</dbReference>
<feature type="compositionally biased region" description="Basic and acidic residues" evidence="3">
    <location>
        <begin position="397"/>
        <end position="428"/>
    </location>
</feature>
<keyword evidence="1" id="KW-0677">Repeat</keyword>
<dbReference type="SUPFAM" id="SSF48452">
    <property type="entry name" value="TPR-like"/>
    <property type="match status" value="1"/>
</dbReference>
<dbReference type="Proteomes" id="UP001189429">
    <property type="component" value="Unassembled WGS sequence"/>
</dbReference>
<dbReference type="Gene3D" id="2.60.40.790">
    <property type="match status" value="1"/>
</dbReference>
<accession>A0ABN9RIW6</accession>
<evidence type="ECO:0000313" key="5">
    <source>
        <dbReference type="Proteomes" id="UP001189429"/>
    </source>
</evidence>
<evidence type="ECO:0000256" key="3">
    <source>
        <dbReference type="SAM" id="MobiDB-lite"/>
    </source>
</evidence>